<proteinExistence type="predicted"/>
<evidence type="ECO:0000259" key="1">
    <source>
        <dbReference type="Pfam" id="PF05685"/>
    </source>
</evidence>
<dbReference type="CDD" id="cd06260">
    <property type="entry name" value="DUF820-like"/>
    <property type="match status" value="1"/>
</dbReference>
<organism evidence="2 3">
    <name type="scientific">Stieleria varia</name>
    <dbReference type="NCBI Taxonomy" id="2528005"/>
    <lineage>
        <taxon>Bacteria</taxon>
        <taxon>Pseudomonadati</taxon>
        <taxon>Planctomycetota</taxon>
        <taxon>Planctomycetia</taxon>
        <taxon>Pirellulales</taxon>
        <taxon>Pirellulaceae</taxon>
        <taxon>Stieleria</taxon>
    </lineage>
</organism>
<comment type="caution">
    <text evidence="2">The sequence shown here is derived from an EMBL/GenBank/DDBJ whole genome shotgun (WGS) entry which is preliminary data.</text>
</comment>
<sequence length="216" mass="24095">MTQSTHEESSPFHSAVPSLYSGDVLDAGEYLRRYRAAPECIDAERINGKVFLMSPLRATSHAEPHALLSAWLVMYSAGHADLRVFDNATTRLDENNDPQPDLVLMRTGGQAQLVDDYIVGSPEMIIEIAGSSASYDFGEKRDIYETAGVQEYLVYETAEGRIAWWVNREGRFVEIQPINGIYRSPTFPGLHLNADAIRTANANQLLQCLRDAMNVE</sequence>
<evidence type="ECO:0000313" key="2">
    <source>
        <dbReference type="EMBL" id="TWU04600.1"/>
    </source>
</evidence>
<dbReference type="Proteomes" id="UP000320176">
    <property type="component" value="Unassembled WGS sequence"/>
</dbReference>
<feature type="domain" description="Putative restriction endonuclease" evidence="1">
    <location>
        <begin position="29"/>
        <end position="193"/>
    </location>
</feature>
<gene>
    <name evidence="2" type="ORF">Pla52n_26420</name>
</gene>
<dbReference type="Gene3D" id="3.90.1570.10">
    <property type="entry name" value="tt1808, chain A"/>
    <property type="match status" value="1"/>
</dbReference>
<dbReference type="InterPro" id="IPR012296">
    <property type="entry name" value="Nuclease_put_TT1808"/>
</dbReference>
<dbReference type="PANTHER" id="PTHR35400:SF3">
    <property type="entry name" value="SLL1072 PROTEIN"/>
    <property type="match status" value="1"/>
</dbReference>
<protein>
    <recommendedName>
        <fullName evidence="1">Putative restriction endonuclease domain-containing protein</fullName>
    </recommendedName>
</protein>
<dbReference type="InterPro" id="IPR011335">
    <property type="entry name" value="Restrct_endonuc-II-like"/>
</dbReference>
<dbReference type="RefSeq" id="WP_146519995.1">
    <property type="nucleotide sequence ID" value="NZ_CP151726.1"/>
</dbReference>
<dbReference type="OrthoDB" id="269716at2"/>
<accession>A0A5C6AXY4</accession>
<evidence type="ECO:0000313" key="3">
    <source>
        <dbReference type="Proteomes" id="UP000320176"/>
    </source>
</evidence>
<name>A0A5C6AXY4_9BACT</name>
<keyword evidence="3" id="KW-1185">Reference proteome</keyword>
<dbReference type="AlphaFoldDB" id="A0A5C6AXY4"/>
<dbReference type="EMBL" id="SJPN01000003">
    <property type="protein sequence ID" value="TWU04600.1"/>
    <property type="molecule type" value="Genomic_DNA"/>
</dbReference>
<dbReference type="PANTHER" id="PTHR35400">
    <property type="entry name" value="SLR1083 PROTEIN"/>
    <property type="match status" value="1"/>
</dbReference>
<dbReference type="SUPFAM" id="SSF52980">
    <property type="entry name" value="Restriction endonuclease-like"/>
    <property type="match status" value="1"/>
</dbReference>
<dbReference type="Pfam" id="PF05685">
    <property type="entry name" value="Uma2"/>
    <property type="match status" value="1"/>
</dbReference>
<reference evidence="2 3" key="1">
    <citation type="submission" date="2019-02" db="EMBL/GenBank/DDBJ databases">
        <title>Deep-cultivation of Planctomycetes and their phenomic and genomic characterization uncovers novel biology.</title>
        <authorList>
            <person name="Wiegand S."/>
            <person name="Jogler M."/>
            <person name="Boedeker C."/>
            <person name="Pinto D."/>
            <person name="Vollmers J."/>
            <person name="Rivas-Marin E."/>
            <person name="Kohn T."/>
            <person name="Peeters S.H."/>
            <person name="Heuer A."/>
            <person name="Rast P."/>
            <person name="Oberbeckmann S."/>
            <person name="Bunk B."/>
            <person name="Jeske O."/>
            <person name="Meyerdierks A."/>
            <person name="Storesund J.E."/>
            <person name="Kallscheuer N."/>
            <person name="Luecker S."/>
            <person name="Lage O.M."/>
            <person name="Pohl T."/>
            <person name="Merkel B.J."/>
            <person name="Hornburger P."/>
            <person name="Mueller R.-W."/>
            <person name="Bruemmer F."/>
            <person name="Labrenz M."/>
            <person name="Spormann A.M."/>
            <person name="Op Den Camp H."/>
            <person name="Overmann J."/>
            <person name="Amann R."/>
            <person name="Jetten M.S.M."/>
            <person name="Mascher T."/>
            <person name="Medema M.H."/>
            <person name="Devos D.P."/>
            <person name="Kaster A.-K."/>
            <person name="Ovreas L."/>
            <person name="Rohde M."/>
            <person name="Galperin M.Y."/>
            <person name="Jogler C."/>
        </authorList>
    </citation>
    <scope>NUCLEOTIDE SEQUENCE [LARGE SCALE GENOMIC DNA]</scope>
    <source>
        <strain evidence="2 3">Pla52n</strain>
    </source>
</reference>
<dbReference type="InterPro" id="IPR008538">
    <property type="entry name" value="Uma2"/>
</dbReference>